<dbReference type="Gene3D" id="2.60.40.740">
    <property type="match status" value="1"/>
</dbReference>
<protein>
    <recommendedName>
        <fullName evidence="4">DUF11 domain-containing protein</fullName>
    </recommendedName>
</protein>
<dbReference type="NCBIfam" id="TIGR01451">
    <property type="entry name" value="B_ant_repeat"/>
    <property type="match status" value="1"/>
</dbReference>
<evidence type="ECO:0000313" key="2">
    <source>
        <dbReference type="EMBL" id="GAA4038043.1"/>
    </source>
</evidence>
<name>A0ABP7U974_9SPHN</name>
<dbReference type="EMBL" id="BAABBR010000001">
    <property type="protein sequence ID" value="GAA4038043.1"/>
    <property type="molecule type" value="Genomic_DNA"/>
</dbReference>
<keyword evidence="1" id="KW-0732">Signal</keyword>
<sequence length="331" mass="32772">MIGQVTGRTGRQAAAALSLALCAPLSSAHAHGTPAGTDIVNVAQLRWLDGSQERTIQSNAASLKVDERIDVAISWLDSGSVPVAPGDSNRVLTFRVVNAGNAPEAFALTALGTIGGDQWDPAIAGIAIDSNGNGLFDPDLDRTYRAGTDDPLLQADGSVTVFVLGNAPAGLPDAAIGLASLRASAVTGNGAPGTVFVGRGEQGTDAVVGATTATAVSQGSFVASLAVPQLAKTQKIVDANGGASALPGAVITYTLTASYEGAVATSGGLIEDPIPAGTSYVPGSLKLNGTTMTDAADGDAGQAGAAGVRVAIGALSRGANAVVSFQVRVNN</sequence>
<evidence type="ECO:0000256" key="1">
    <source>
        <dbReference type="SAM" id="SignalP"/>
    </source>
</evidence>
<evidence type="ECO:0008006" key="4">
    <source>
        <dbReference type="Google" id="ProtNLM"/>
    </source>
</evidence>
<comment type="caution">
    <text evidence="2">The sequence shown here is derived from an EMBL/GenBank/DDBJ whole genome shotgun (WGS) entry which is preliminary data.</text>
</comment>
<dbReference type="RefSeq" id="WP_344696787.1">
    <property type="nucleotide sequence ID" value="NZ_BAABBR010000001.1"/>
</dbReference>
<organism evidence="2 3">
    <name type="scientific">Sphingomonas rosea</name>
    <dbReference type="NCBI Taxonomy" id="335605"/>
    <lineage>
        <taxon>Bacteria</taxon>
        <taxon>Pseudomonadati</taxon>
        <taxon>Pseudomonadota</taxon>
        <taxon>Alphaproteobacteria</taxon>
        <taxon>Sphingomonadales</taxon>
        <taxon>Sphingomonadaceae</taxon>
        <taxon>Sphingomonas</taxon>
    </lineage>
</organism>
<keyword evidence="3" id="KW-1185">Reference proteome</keyword>
<proteinExistence type="predicted"/>
<gene>
    <name evidence="2" type="ORF">GCM10022281_18420</name>
</gene>
<dbReference type="Proteomes" id="UP001424459">
    <property type="component" value="Unassembled WGS sequence"/>
</dbReference>
<evidence type="ECO:0000313" key="3">
    <source>
        <dbReference type="Proteomes" id="UP001424459"/>
    </source>
</evidence>
<feature type="signal peptide" evidence="1">
    <location>
        <begin position="1"/>
        <end position="30"/>
    </location>
</feature>
<feature type="chain" id="PRO_5045710336" description="DUF11 domain-containing protein" evidence="1">
    <location>
        <begin position="31"/>
        <end position="331"/>
    </location>
</feature>
<reference evidence="3" key="1">
    <citation type="journal article" date="2019" name="Int. J. Syst. Evol. Microbiol.">
        <title>The Global Catalogue of Microorganisms (GCM) 10K type strain sequencing project: providing services to taxonomists for standard genome sequencing and annotation.</title>
        <authorList>
            <consortium name="The Broad Institute Genomics Platform"/>
            <consortium name="The Broad Institute Genome Sequencing Center for Infectious Disease"/>
            <person name="Wu L."/>
            <person name="Ma J."/>
        </authorList>
    </citation>
    <scope>NUCLEOTIDE SEQUENCE [LARGE SCALE GENOMIC DNA]</scope>
    <source>
        <strain evidence="3">JCM 17564</strain>
    </source>
</reference>
<dbReference type="InterPro" id="IPR047589">
    <property type="entry name" value="DUF11_rpt"/>
</dbReference>
<accession>A0ABP7U974</accession>